<dbReference type="FunFam" id="3.30.160.60:FF:002343">
    <property type="entry name" value="Zinc finger protein 33A"/>
    <property type="match status" value="1"/>
</dbReference>
<evidence type="ECO:0000256" key="6">
    <source>
        <dbReference type="ARBA" id="ARBA00022833"/>
    </source>
</evidence>
<organism evidence="15 16">
    <name type="scientific">Stomoxys calcitrans</name>
    <name type="common">Stable fly</name>
    <name type="synonym">Conops calcitrans</name>
    <dbReference type="NCBI Taxonomy" id="35570"/>
    <lineage>
        <taxon>Eukaryota</taxon>
        <taxon>Metazoa</taxon>
        <taxon>Ecdysozoa</taxon>
        <taxon>Arthropoda</taxon>
        <taxon>Hexapoda</taxon>
        <taxon>Insecta</taxon>
        <taxon>Pterygota</taxon>
        <taxon>Neoptera</taxon>
        <taxon>Endopterygota</taxon>
        <taxon>Diptera</taxon>
        <taxon>Brachycera</taxon>
        <taxon>Muscomorpha</taxon>
        <taxon>Muscoidea</taxon>
        <taxon>Muscidae</taxon>
        <taxon>Stomoxys</taxon>
    </lineage>
</organism>
<feature type="binding site" evidence="11">
    <location>
        <position position="9"/>
    </location>
    <ligand>
        <name>Zn(2+)</name>
        <dbReference type="ChEBI" id="CHEBI:29105"/>
    </ligand>
</feature>
<feature type="domain" description="C2H2-type" evidence="13">
    <location>
        <begin position="352"/>
        <end position="379"/>
    </location>
</feature>
<dbReference type="OrthoDB" id="8117402at2759"/>
<feature type="compositionally biased region" description="Polar residues" evidence="12">
    <location>
        <begin position="125"/>
        <end position="140"/>
    </location>
</feature>
<evidence type="ECO:0000256" key="1">
    <source>
        <dbReference type="ARBA" id="ARBA00004123"/>
    </source>
</evidence>
<accession>A0A1I8NPU6</accession>
<dbReference type="PROSITE" id="PS00028">
    <property type="entry name" value="ZINC_FINGER_C2H2_1"/>
    <property type="match status" value="8"/>
</dbReference>
<feature type="domain" description="C2H2-type" evidence="13">
    <location>
        <begin position="408"/>
        <end position="435"/>
    </location>
</feature>
<feature type="binding site" evidence="11">
    <location>
        <position position="61"/>
    </location>
    <ligand>
        <name>Zn(2+)</name>
        <dbReference type="ChEBI" id="CHEBI:29105"/>
    </ligand>
</feature>
<reference evidence="15" key="1">
    <citation type="submission" date="2020-05" db="UniProtKB">
        <authorList>
            <consortium name="EnsemblMetazoa"/>
        </authorList>
    </citation>
    <scope>IDENTIFICATION</scope>
    <source>
        <strain evidence="15">USDA</strain>
    </source>
</reference>
<evidence type="ECO:0000256" key="7">
    <source>
        <dbReference type="ARBA" id="ARBA00023015"/>
    </source>
</evidence>
<comment type="similarity">
    <text evidence="2">Belongs to the krueppel C2H2-type zinc-finger protein family.</text>
</comment>
<evidence type="ECO:0000256" key="12">
    <source>
        <dbReference type="SAM" id="MobiDB-lite"/>
    </source>
</evidence>
<feature type="domain" description="C2H2-type" evidence="13">
    <location>
        <begin position="380"/>
        <end position="407"/>
    </location>
</feature>
<dbReference type="GO" id="GO:0008270">
    <property type="term" value="F:zinc ion binding"/>
    <property type="evidence" value="ECO:0007669"/>
    <property type="project" value="UniProtKB-UniRule"/>
</dbReference>
<keyword evidence="8" id="KW-0804">Transcription</keyword>
<feature type="domain" description="C2H2-type" evidence="13">
    <location>
        <begin position="242"/>
        <end position="270"/>
    </location>
</feature>
<comment type="subcellular location">
    <subcellularLocation>
        <location evidence="1">Nucleus</location>
    </subcellularLocation>
</comment>
<evidence type="ECO:0000259" key="13">
    <source>
        <dbReference type="PROSITE" id="PS50157"/>
    </source>
</evidence>
<dbReference type="GO" id="GO:0005634">
    <property type="term" value="C:nucleus"/>
    <property type="evidence" value="ECO:0007669"/>
    <property type="project" value="UniProtKB-SubCell"/>
</dbReference>
<feature type="region of interest" description="Disordered" evidence="12">
    <location>
        <begin position="121"/>
        <end position="140"/>
    </location>
</feature>
<dbReference type="Pfam" id="PF00096">
    <property type="entry name" value="zf-C2H2"/>
    <property type="match status" value="6"/>
</dbReference>
<name>A0A1I8NPU6_STOCA</name>
<evidence type="ECO:0000256" key="10">
    <source>
        <dbReference type="PROSITE-ProRule" id="PRU00042"/>
    </source>
</evidence>
<evidence type="ECO:0000256" key="4">
    <source>
        <dbReference type="ARBA" id="ARBA00022737"/>
    </source>
</evidence>
<keyword evidence="4" id="KW-0677">Repeat</keyword>
<dbReference type="Gene3D" id="3.40.1800.20">
    <property type="match status" value="1"/>
</dbReference>
<dbReference type="InterPro" id="IPR013087">
    <property type="entry name" value="Znf_C2H2_type"/>
</dbReference>
<feature type="binding site" evidence="11">
    <location>
        <position position="64"/>
    </location>
    <ligand>
        <name>Zn(2+)</name>
        <dbReference type="ChEBI" id="CHEBI:29105"/>
    </ligand>
</feature>
<keyword evidence="6 11" id="KW-0862">Zinc</keyword>
<feature type="compositionally biased region" description="Polar residues" evidence="12">
    <location>
        <begin position="176"/>
        <end position="186"/>
    </location>
</feature>
<evidence type="ECO:0008006" key="17">
    <source>
        <dbReference type="Google" id="ProtNLM"/>
    </source>
</evidence>
<dbReference type="Pfam" id="PF07776">
    <property type="entry name" value="zf-AD"/>
    <property type="match status" value="1"/>
</dbReference>
<dbReference type="PANTHER" id="PTHR24394:SF29">
    <property type="entry name" value="MYONEURIN"/>
    <property type="match status" value="1"/>
</dbReference>
<evidence type="ECO:0000313" key="15">
    <source>
        <dbReference type="EnsemblMetazoa" id="SCAU000996-PA"/>
    </source>
</evidence>
<dbReference type="InterPro" id="IPR012934">
    <property type="entry name" value="Znf_AD"/>
</dbReference>
<dbReference type="Gene3D" id="3.30.160.60">
    <property type="entry name" value="Classic Zinc Finger"/>
    <property type="match status" value="6"/>
</dbReference>
<feature type="binding site" evidence="11">
    <location>
        <position position="12"/>
    </location>
    <ligand>
        <name>Zn(2+)</name>
        <dbReference type="ChEBI" id="CHEBI:29105"/>
    </ligand>
</feature>
<evidence type="ECO:0000256" key="2">
    <source>
        <dbReference type="ARBA" id="ARBA00006991"/>
    </source>
</evidence>
<protein>
    <recommendedName>
        <fullName evidence="17">Protein krueppel</fullName>
    </recommendedName>
</protein>
<dbReference type="AlphaFoldDB" id="A0A1I8NPU6"/>
<keyword evidence="3 11" id="KW-0479">Metal-binding</keyword>
<evidence type="ECO:0000256" key="3">
    <source>
        <dbReference type="ARBA" id="ARBA00022723"/>
    </source>
</evidence>
<dbReference type="SUPFAM" id="SSF57716">
    <property type="entry name" value="Glucocorticoid receptor-like (DNA-binding domain)"/>
    <property type="match status" value="1"/>
</dbReference>
<evidence type="ECO:0000256" key="8">
    <source>
        <dbReference type="ARBA" id="ARBA00023163"/>
    </source>
</evidence>
<dbReference type="InterPro" id="IPR036236">
    <property type="entry name" value="Znf_C2H2_sf"/>
</dbReference>
<sequence>MSAIKNVKCRTCCSNVKVKTISLESKPKVLKIDKTYMDLIKYIARIQMNPQEEYKLPQSICNVCSKKIRDAYTFIEQIHKSYQHFLTITEDRLDSLEDVYYIKPEIESGVLDVSKEEEKEISESTPPTIHTNSSTNNLDGSNVDVIKTEMETKRHSNLLHSKIVTNSMELDELSVHSDNQSTASESSHMDPLDNEANKDETPISIEDEMLPVRCDECERVFANSLLLSRHKKDTHLPDELKIQCPSCPVKFSRRYNMYAHMRTFHKAETVTEHQIQPRKLTKTDVCDQCQRSYSDKYKLMAHIKNKHGPGSVPKKPKRPRKQYLCTLCGLTCTNKSNLEIHYRRKHTGEKPFKCDFCERCFTRAYEVKLHHRTHTGEAPYKCSICEKAFKRSNKLKIHMRIHTNEKPYKCTECHKAFRESTDLNVHRRTHTGERPYICNVCNFAFTQKNSLKLHQKKKKHFAEEGENNEISHGINIFVKSN</sequence>
<dbReference type="KEGG" id="scac:106088795"/>
<dbReference type="Proteomes" id="UP000095300">
    <property type="component" value="Unassembled WGS sequence"/>
</dbReference>
<dbReference type="PANTHER" id="PTHR24394">
    <property type="entry name" value="ZINC FINGER PROTEIN"/>
    <property type="match status" value="1"/>
</dbReference>
<keyword evidence="16" id="KW-1185">Reference proteome</keyword>
<dbReference type="SMART" id="SM00355">
    <property type="entry name" value="ZnF_C2H2"/>
    <property type="match status" value="8"/>
</dbReference>
<evidence type="ECO:0000256" key="9">
    <source>
        <dbReference type="ARBA" id="ARBA00023242"/>
    </source>
</evidence>
<dbReference type="SMART" id="SM00868">
    <property type="entry name" value="zf-AD"/>
    <property type="match status" value="1"/>
</dbReference>
<dbReference type="GO" id="GO:0000981">
    <property type="term" value="F:DNA-binding transcription factor activity, RNA polymerase II-specific"/>
    <property type="evidence" value="ECO:0007669"/>
    <property type="project" value="TreeGrafter"/>
</dbReference>
<evidence type="ECO:0000259" key="14">
    <source>
        <dbReference type="PROSITE" id="PS51915"/>
    </source>
</evidence>
<dbReference type="FunFam" id="3.30.160.60:FF:001182">
    <property type="entry name" value="Zinc finger, C2H2 type"/>
    <property type="match status" value="1"/>
</dbReference>
<dbReference type="EnsemblMetazoa" id="SCAU000996-RA">
    <property type="protein sequence ID" value="SCAU000996-PA"/>
    <property type="gene ID" value="SCAU000996"/>
</dbReference>
<evidence type="ECO:0000313" key="16">
    <source>
        <dbReference type="Proteomes" id="UP000095300"/>
    </source>
</evidence>
<dbReference type="VEuPathDB" id="VectorBase:SCAU000996"/>
<dbReference type="PROSITE" id="PS51915">
    <property type="entry name" value="ZAD"/>
    <property type="match status" value="1"/>
</dbReference>
<keyword evidence="5 10" id="KW-0863">Zinc-finger</keyword>
<feature type="compositionally biased region" description="Basic and acidic residues" evidence="12">
    <location>
        <begin position="187"/>
        <end position="198"/>
    </location>
</feature>
<feature type="domain" description="C2H2-type" evidence="13">
    <location>
        <begin position="323"/>
        <end position="351"/>
    </location>
</feature>
<evidence type="ECO:0000256" key="11">
    <source>
        <dbReference type="PROSITE-ProRule" id="PRU01263"/>
    </source>
</evidence>
<feature type="domain" description="C2H2-type" evidence="13">
    <location>
        <begin position="436"/>
        <end position="465"/>
    </location>
</feature>
<feature type="domain" description="C2H2-type" evidence="13">
    <location>
        <begin position="212"/>
        <end position="240"/>
    </location>
</feature>
<gene>
    <name evidence="15" type="primary">106088795</name>
</gene>
<evidence type="ECO:0000256" key="5">
    <source>
        <dbReference type="ARBA" id="ARBA00022771"/>
    </source>
</evidence>
<dbReference type="SUPFAM" id="SSF57667">
    <property type="entry name" value="beta-beta-alpha zinc fingers"/>
    <property type="match status" value="4"/>
</dbReference>
<feature type="domain" description="ZAD" evidence="14">
    <location>
        <begin position="7"/>
        <end position="88"/>
    </location>
</feature>
<feature type="region of interest" description="Disordered" evidence="12">
    <location>
        <begin position="173"/>
        <end position="198"/>
    </location>
</feature>
<dbReference type="FunFam" id="3.30.160.60:FF:000446">
    <property type="entry name" value="Zinc finger protein"/>
    <property type="match status" value="1"/>
</dbReference>
<dbReference type="FunFam" id="3.30.160.60:FF:001011">
    <property type="entry name" value="Zinc finger protein 793"/>
    <property type="match status" value="1"/>
</dbReference>
<dbReference type="STRING" id="35570.A0A1I8NPU6"/>
<keyword evidence="9" id="KW-0539">Nucleus</keyword>
<dbReference type="PROSITE" id="PS50157">
    <property type="entry name" value="ZINC_FINGER_C2H2_2"/>
    <property type="match status" value="7"/>
</dbReference>
<proteinExistence type="inferred from homology"/>
<keyword evidence="7" id="KW-0805">Transcription regulation</keyword>